<evidence type="ECO:0000256" key="1">
    <source>
        <dbReference type="ARBA" id="ARBA00003343"/>
    </source>
</evidence>
<evidence type="ECO:0000256" key="6">
    <source>
        <dbReference type="ARBA" id="ARBA00047949"/>
    </source>
</evidence>
<dbReference type="GO" id="GO:0006388">
    <property type="term" value="P:tRNA splicing, via endonucleolytic cleavage and ligation"/>
    <property type="evidence" value="ECO:0007669"/>
    <property type="project" value="TreeGrafter"/>
</dbReference>
<reference evidence="7" key="1">
    <citation type="journal article" date="2021" name="G3 (Bethesda)">
        <title>Genome and transcriptome analysis of the beet armyworm Spodoptera exigua reveals targets for pest control. .</title>
        <authorList>
            <person name="Simon S."/>
            <person name="Breeschoten T."/>
            <person name="Jansen H.J."/>
            <person name="Dirks R.P."/>
            <person name="Schranz M.E."/>
            <person name="Ros V.I.D."/>
        </authorList>
    </citation>
    <scope>NUCLEOTIDE SEQUENCE</scope>
    <source>
        <strain evidence="7">TB_SE_WUR_2020</strain>
    </source>
</reference>
<dbReference type="AlphaFoldDB" id="A0A922SPY9"/>
<evidence type="ECO:0000313" key="8">
    <source>
        <dbReference type="Proteomes" id="UP000814243"/>
    </source>
</evidence>
<sequence length="216" mass="24473">MPVLPCSISIYGYGNNKDIQLSKSLSWLLRHGAVKEGFKLSPEGYLEVNKILQHKTFRGKYTTLDIERVVSNNDKQRFKVRKNPSTNCLEIKANQGHTISDVTDADLTPITEVKYNTVIHGTYLKCWKVIKNEGLCRMKRKHIHLAKGTLDDASVISGLRQNTEVHIYINLSKALADGIKFFESENGVILTSGNKEGYLESKYFEKVVNIHTGKFK</sequence>
<keyword evidence="4" id="KW-0808">Transferase</keyword>
<dbReference type="Gene3D" id="1.10.10.970">
    <property type="entry name" value="RNA 2'-phosphotransferase, Tpt1/KptA family, N-terminal domain"/>
    <property type="match status" value="1"/>
</dbReference>
<dbReference type="Proteomes" id="UP000814243">
    <property type="component" value="Unassembled WGS sequence"/>
</dbReference>
<dbReference type="Pfam" id="PF01885">
    <property type="entry name" value="PTS_2-RNA"/>
    <property type="match status" value="1"/>
</dbReference>
<dbReference type="GO" id="GO:0000215">
    <property type="term" value="F:tRNA 2'-phosphotransferase activity"/>
    <property type="evidence" value="ECO:0007669"/>
    <property type="project" value="UniProtKB-EC"/>
</dbReference>
<protein>
    <recommendedName>
        <fullName evidence="3">2'-phosphotransferase</fullName>
        <ecNumber evidence="3">2.7.1.160</ecNumber>
    </recommendedName>
</protein>
<dbReference type="FunFam" id="3.20.170.30:FF:000002">
    <property type="entry name" value="Phosphotransferase, putative"/>
    <property type="match status" value="1"/>
</dbReference>
<evidence type="ECO:0000313" key="7">
    <source>
        <dbReference type="EMBL" id="KAH9644733.1"/>
    </source>
</evidence>
<comment type="catalytic activity">
    <reaction evidence="6">
        <text>2'-phospho-[ligated tRNA] + NAD(+) = mature tRNA + ADP-alpha-D-ribose 1'',2''-cyclic phosphate + nicotinamide</text>
        <dbReference type="Rhea" id="RHEA:23324"/>
        <dbReference type="Rhea" id="RHEA-COMP:11106"/>
        <dbReference type="Rhea" id="RHEA-COMP:11107"/>
        <dbReference type="ChEBI" id="CHEBI:17154"/>
        <dbReference type="ChEBI" id="CHEBI:57540"/>
        <dbReference type="ChEBI" id="CHEBI:76596"/>
        <dbReference type="ChEBI" id="CHEBI:82883"/>
        <dbReference type="ChEBI" id="CHEBI:85027"/>
        <dbReference type="EC" id="2.7.1.160"/>
    </reaction>
</comment>
<comment type="similarity">
    <text evidence="2">Belongs to the KptA/TPT1 family.</text>
</comment>
<dbReference type="InterPro" id="IPR042080">
    <property type="entry name" value="RNA_2'-PTrans_N"/>
</dbReference>
<evidence type="ECO:0000256" key="4">
    <source>
        <dbReference type="ARBA" id="ARBA00022679"/>
    </source>
</evidence>
<comment type="function">
    <text evidence="1">Catalyzes the last step of tRNA splicing, the transfer of the splice junction 2'-phosphate from ligated tRNA to NAD to produce ADP-ribose 1''-2'' cyclic phosphate.</text>
</comment>
<proteinExistence type="inferred from homology"/>
<evidence type="ECO:0000256" key="2">
    <source>
        <dbReference type="ARBA" id="ARBA00009836"/>
    </source>
</evidence>
<dbReference type="EC" id="2.7.1.160" evidence="3"/>
<comment type="caution">
    <text evidence="7">The sequence shown here is derived from an EMBL/GenBank/DDBJ whole genome shotgun (WGS) entry which is preliminary data.</text>
</comment>
<accession>A0A922SPY9</accession>
<evidence type="ECO:0000256" key="5">
    <source>
        <dbReference type="ARBA" id="ARBA00023027"/>
    </source>
</evidence>
<dbReference type="SUPFAM" id="SSF56399">
    <property type="entry name" value="ADP-ribosylation"/>
    <property type="match status" value="1"/>
</dbReference>
<dbReference type="PANTHER" id="PTHR12684">
    <property type="entry name" value="PUTATIVE PHOSPHOTRANSFERASE"/>
    <property type="match status" value="1"/>
</dbReference>
<dbReference type="InterPro" id="IPR002745">
    <property type="entry name" value="Ptrans_KptA/Tpt1"/>
</dbReference>
<dbReference type="EMBL" id="JACEFF010000068">
    <property type="protein sequence ID" value="KAH9644733.1"/>
    <property type="molecule type" value="Genomic_DNA"/>
</dbReference>
<name>A0A922SPY9_SPOEX</name>
<evidence type="ECO:0000256" key="3">
    <source>
        <dbReference type="ARBA" id="ARBA00012007"/>
    </source>
</evidence>
<keyword evidence="5" id="KW-0520">NAD</keyword>
<dbReference type="Gene3D" id="3.20.170.30">
    <property type="match status" value="1"/>
</dbReference>
<organism evidence="7 8">
    <name type="scientific">Spodoptera exigua</name>
    <name type="common">Beet armyworm</name>
    <name type="synonym">Noctua fulgens</name>
    <dbReference type="NCBI Taxonomy" id="7107"/>
    <lineage>
        <taxon>Eukaryota</taxon>
        <taxon>Metazoa</taxon>
        <taxon>Ecdysozoa</taxon>
        <taxon>Arthropoda</taxon>
        <taxon>Hexapoda</taxon>
        <taxon>Insecta</taxon>
        <taxon>Pterygota</taxon>
        <taxon>Neoptera</taxon>
        <taxon>Endopterygota</taxon>
        <taxon>Lepidoptera</taxon>
        <taxon>Glossata</taxon>
        <taxon>Ditrysia</taxon>
        <taxon>Noctuoidea</taxon>
        <taxon>Noctuidae</taxon>
        <taxon>Amphipyrinae</taxon>
        <taxon>Spodoptera</taxon>
    </lineage>
</organism>
<dbReference type="InterPro" id="IPR042081">
    <property type="entry name" value="RNA_2'-PTrans_C"/>
</dbReference>
<gene>
    <name evidence="7" type="ORF">HF086_003838</name>
</gene>
<dbReference type="PANTHER" id="PTHR12684:SF2">
    <property type="entry name" value="TRNA 2'-PHOSPHOTRANSFERASE 1"/>
    <property type="match status" value="1"/>
</dbReference>